<sequence length="273" mass="31454">MYRIVLILLLALASCKAPYSRTTSRHGAVVEGPVMKIPGLDRSRQIRVYLPPDYESSDQRYPVLYMQDAQNLFDERIAYAGEWRVDEILDSLALETGLHLIVVGIDNGGQERIHEMNPFEHPEYGLGKGEEYVEFIADYVKPQIDSVYRTLPEREHTGIMGSSLGGLISHYAILQYHDRFGKAGLFSPSYWFGERIYELTEEDPFPEDSKIYILVGEKEDDMVEGAEKMYELLLETGHPDENLVLEVDPEGEHNERFWGKHFGNAVFWLFREE</sequence>
<dbReference type="EMBL" id="SNYI01000001">
    <property type="protein sequence ID" value="TDQ33001.1"/>
    <property type="molecule type" value="Genomic_DNA"/>
</dbReference>
<gene>
    <name evidence="1" type="ORF">CLV82_0839</name>
</gene>
<comment type="caution">
    <text evidence="1">The sequence shown here is derived from an EMBL/GenBank/DDBJ whole genome shotgun (WGS) entry which is preliminary data.</text>
</comment>
<dbReference type="RefSeq" id="WP_133643017.1">
    <property type="nucleotide sequence ID" value="NZ_SNYI01000001.1"/>
</dbReference>
<dbReference type="PROSITE" id="PS51257">
    <property type="entry name" value="PROKAR_LIPOPROTEIN"/>
    <property type="match status" value="1"/>
</dbReference>
<dbReference type="Pfam" id="PF00756">
    <property type="entry name" value="Esterase"/>
    <property type="match status" value="1"/>
</dbReference>
<accession>A0A4V6PWC6</accession>
<dbReference type="OrthoDB" id="9784036at2"/>
<evidence type="ECO:0000313" key="2">
    <source>
        <dbReference type="Proteomes" id="UP000295468"/>
    </source>
</evidence>
<protein>
    <submittedName>
        <fullName evidence="1">Putative alpha/beta superfamily hydrolase</fullName>
    </submittedName>
</protein>
<dbReference type="SUPFAM" id="SSF53474">
    <property type="entry name" value="alpha/beta-Hydrolases"/>
    <property type="match status" value="1"/>
</dbReference>
<organism evidence="1 2">
    <name type="scientific">Zeaxanthinibacter enoshimensis</name>
    <dbReference type="NCBI Taxonomy" id="392009"/>
    <lineage>
        <taxon>Bacteria</taxon>
        <taxon>Pseudomonadati</taxon>
        <taxon>Bacteroidota</taxon>
        <taxon>Flavobacteriia</taxon>
        <taxon>Flavobacteriales</taxon>
        <taxon>Flavobacteriaceae</taxon>
        <taxon>Zeaxanthinibacter</taxon>
    </lineage>
</organism>
<evidence type="ECO:0000313" key="1">
    <source>
        <dbReference type="EMBL" id="TDQ33001.1"/>
    </source>
</evidence>
<keyword evidence="1" id="KW-0378">Hydrolase</keyword>
<dbReference type="Proteomes" id="UP000295468">
    <property type="component" value="Unassembled WGS sequence"/>
</dbReference>
<name>A0A4V6PWC6_9FLAO</name>
<dbReference type="PANTHER" id="PTHR48098">
    <property type="entry name" value="ENTEROCHELIN ESTERASE-RELATED"/>
    <property type="match status" value="1"/>
</dbReference>
<proteinExistence type="predicted"/>
<dbReference type="PANTHER" id="PTHR48098:SF6">
    <property type="entry name" value="FERRI-BACILLIBACTIN ESTERASE BESA"/>
    <property type="match status" value="1"/>
</dbReference>
<dbReference type="InterPro" id="IPR000801">
    <property type="entry name" value="Esterase-like"/>
</dbReference>
<dbReference type="AlphaFoldDB" id="A0A4V6PWC6"/>
<dbReference type="Gene3D" id="3.40.50.1820">
    <property type="entry name" value="alpha/beta hydrolase"/>
    <property type="match status" value="1"/>
</dbReference>
<dbReference type="InterPro" id="IPR029058">
    <property type="entry name" value="AB_hydrolase_fold"/>
</dbReference>
<dbReference type="GO" id="GO:0016787">
    <property type="term" value="F:hydrolase activity"/>
    <property type="evidence" value="ECO:0007669"/>
    <property type="project" value="UniProtKB-KW"/>
</dbReference>
<keyword evidence="2" id="KW-1185">Reference proteome</keyword>
<dbReference type="InterPro" id="IPR050583">
    <property type="entry name" value="Mycobacterial_A85_antigen"/>
</dbReference>
<reference evidence="1 2" key="1">
    <citation type="submission" date="2019-03" db="EMBL/GenBank/DDBJ databases">
        <title>Genomic Encyclopedia of Archaeal and Bacterial Type Strains, Phase II (KMG-II): from individual species to whole genera.</title>
        <authorList>
            <person name="Goeker M."/>
        </authorList>
    </citation>
    <scope>NUCLEOTIDE SEQUENCE [LARGE SCALE GENOMIC DNA]</scope>
    <source>
        <strain evidence="1 2">DSM 18435</strain>
    </source>
</reference>